<dbReference type="AlphaFoldDB" id="A0A0N9ZJA1"/>
<feature type="region of interest" description="Disordered" evidence="1">
    <location>
        <begin position="1"/>
        <end position="37"/>
    </location>
</feature>
<sequence length="37" mass="4506">MVQHDHEEGRCDNQQRGNRYKYRLTFNQKNSPPIVMD</sequence>
<evidence type="ECO:0000256" key="1">
    <source>
        <dbReference type="SAM" id="MobiDB-lite"/>
    </source>
</evidence>
<evidence type="ECO:0000313" key="3">
    <source>
        <dbReference type="Proteomes" id="UP000064920"/>
    </source>
</evidence>
<keyword evidence="3" id="KW-1185">Reference proteome</keyword>
<dbReference type="KEGG" id="cmar:IMCC12053_1848"/>
<protein>
    <submittedName>
        <fullName evidence="2">Uncharacterized protein</fullName>
    </submittedName>
</protein>
<accession>A0A0N9ZJA1</accession>
<dbReference type="Proteomes" id="UP000064920">
    <property type="component" value="Chromosome"/>
</dbReference>
<dbReference type="EMBL" id="CP012023">
    <property type="protein sequence ID" value="ALI55795.1"/>
    <property type="molecule type" value="Genomic_DNA"/>
</dbReference>
<dbReference type="PATRIC" id="fig|1397108.4.peg.1889"/>
<proteinExistence type="predicted"/>
<organism evidence="2 3">
    <name type="scientific">Celeribacter marinus</name>
    <dbReference type="NCBI Taxonomy" id="1397108"/>
    <lineage>
        <taxon>Bacteria</taxon>
        <taxon>Pseudomonadati</taxon>
        <taxon>Pseudomonadota</taxon>
        <taxon>Alphaproteobacteria</taxon>
        <taxon>Rhodobacterales</taxon>
        <taxon>Roseobacteraceae</taxon>
        <taxon>Celeribacter</taxon>
    </lineage>
</organism>
<name>A0A0N9ZJA1_9RHOB</name>
<gene>
    <name evidence="2" type="ORF">IMCC12053_1848</name>
</gene>
<evidence type="ECO:0000313" key="2">
    <source>
        <dbReference type="EMBL" id="ALI55795.1"/>
    </source>
</evidence>
<reference evidence="2 3" key="1">
    <citation type="submission" date="2015-05" db="EMBL/GenBank/DDBJ databases">
        <authorList>
            <person name="Wang D.B."/>
            <person name="Wang M."/>
        </authorList>
    </citation>
    <scope>NUCLEOTIDE SEQUENCE [LARGE SCALE GENOMIC DNA]</scope>
    <source>
        <strain evidence="2 3">IMCC 12053</strain>
    </source>
</reference>
<feature type="compositionally biased region" description="Basic and acidic residues" evidence="1">
    <location>
        <begin position="1"/>
        <end position="13"/>
    </location>
</feature>